<dbReference type="AlphaFoldDB" id="A0A2S7ERR6"/>
<keyword evidence="10" id="KW-1185">Reference proteome</keyword>
<dbReference type="GO" id="GO:0015288">
    <property type="term" value="F:porin activity"/>
    <property type="evidence" value="ECO:0007669"/>
    <property type="project" value="TreeGrafter"/>
</dbReference>
<feature type="signal peptide" evidence="8">
    <location>
        <begin position="1"/>
        <end position="21"/>
    </location>
</feature>
<dbReference type="Gene3D" id="1.20.1600.10">
    <property type="entry name" value="Outer membrane efflux proteins (OEP)"/>
    <property type="match status" value="1"/>
</dbReference>
<dbReference type="GO" id="GO:1990281">
    <property type="term" value="C:efflux pump complex"/>
    <property type="evidence" value="ECO:0007669"/>
    <property type="project" value="TreeGrafter"/>
</dbReference>
<dbReference type="InterPro" id="IPR003423">
    <property type="entry name" value="OMP_efflux"/>
</dbReference>
<evidence type="ECO:0000256" key="1">
    <source>
        <dbReference type="ARBA" id="ARBA00004442"/>
    </source>
</evidence>
<evidence type="ECO:0000256" key="3">
    <source>
        <dbReference type="ARBA" id="ARBA00022448"/>
    </source>
</evidence>
<evidence type="ECO:0000256" key="4">
    <source>
        <dbReference type="ARBA" id="ARBA00022452"/>
    </source>
</evidence>
<dbReference type="Pfam" id="PF02321">
    <property type="entry name" value="OEP"/>
    <property type="match status" value="2"/>
</dbReference>
<dbReference type="GO" id="GO:0015562">
    <property type="term" value="F:efflux transmembrane transporter activity"/>
    <property type="evidence" value="ECO:0007669"/>
    <property type="project" value="InterPro"/>
</dbReference>
<keyword evidence="6" id="KW-0472">Membrane</keyword>
<proteinExistence type="inferred from homology"/>
<keyword evidence="7" id="KW-0998">Cell outer membrane</keyword>
<keyword evidence="4" id="KW-1134">Transmembrane beta strand</keyword>
<sequence>MKIAAIFILSLLNSYAPCCIASSLSEIYQATRENNPQYAGFDSSVEVSKQELVGARAKFFPTANAFYTLDKENVEYRDVEFRGYSKSFSRGIQVAQKLFSAENIYAYRASKQSYEGARYQRDYNVNLLEESLIEAYLTSVLQAKIVDVYSRYEDAYAQALKITRRQYAGGYAAKVDTAQAESYYEYIAAQRLEYASDLDSSLHKLSRMSGLDLKEVGPFKESQNFSFVENRSLLAWYQLAQTHNSKLAYLERLIRTSAEKVKSARSARLPEVSLEATYSSVNFEQFSLSNDGRVRCWDKYVGINVSVPLFSGFLIESNIKTAESQRDLAVSNLEIEVAQIRNDISDYYAYISNSSKRLEASARSVAAAILSEELIGKGYKIGQRDFTDLAVAIGRRAECELQLAYARYNYLVAQVKLIATTRELGQQDMETISRILSY</sequence>
<dbReference type="PANTHER" id="PTHR30026:SF20">
    <property type="entry name" value="OUTER MEMBRANE PROTEIN TOLC"/>
    <property type="match status" value="1"/>
</dbReference>
<evidence type="ECO:0000256" key="7">
    <source>
        <dbReference type="ARBA" id="ARBA00023237"/>
    </source>
</evidence>
<dbReference type="PANTHER" id="PTHR30026">
    <property type="entry name" value="OUTER MEMBRANE PROTEIN TOLC"/>
    <property type="match status" value="1"/>
</dbReference>
<evidence type="ECO:0000313" key="9">
    <source>
        <dbReference type="EMBL" id="PPU95793.1"/>
    </source>
</evidence>
<accession>A0A2S7ERR6</accession>
<gene>
    <name evidence="9" type="ORF">XhyaCFBP1156_17395</name>
</gene>
<reference evidence="10" key="1">
    <citation type="submission" date="2016-08" db="EMBL/GenBank/DDBJ databases">
        <authorList>
            <person name="Merda D."/>
            <person name="Briand M."/>
            <person name="Taghouti G."/>
            <person name="Carrere S."/>
            <person name="Gouzy J."/>
            <person name="Portier P."/>
            <person name="Jacques M.-A."/>
            <person name="Fischer-Le Saux M."/>
        </authorList>
    </citation>
    <scope>NUCLEOTIDE SEQUENCE [LARGE SCALE GENOMIC DNA]</scope>
    <source>
        <strain evidence="10">CFBP1156</strain>
    </source>
</reference>
<feature type="chain" id="PRO_5015460077" description="TolC family protein" evidence="8">
    <location>
        <begin position="22"/>
        <end position="438"/>
    </location>
</feature>
<dbReference type="GO" id="GO:0009279">
    <property type="term" value="C:cell outer membrane"/>
    <property type="evidence" value="ECO:0007669"/>
    <property type="project" value="UniProtKB-SubCell"/>
</dbReference>
<dbReference type="InterPro" id="IPR051906">
    <property type="entry name" value="TolC-like"/>
</dbReference>
<evidence type="ECO:0000256" key="6">
    <source>
        <dbReference type="ARBA" id="ARBA00023136"/>
    </source>
</evidence>
<evidence type="ECO:0000256" key="5">
    <source>
        <dbReference type="ARBA" id="ARBA00022692"/>
    </source>
</evidence>
<evidence type="ECO:0000256" key="2">
    <source>
        <dbReference type="ARBA" id="ARBA00007613"/>
    </source>
</evidence>
<comment type="similarity">
    <text evidence="2">Belongs to the outer membrane factor (OMF) (TC 1.B.17) family.</text>
</comment>
<dbReference type="OrthoDB" id="9813458at2"/>
<dbReference type="Proteomes" id="UP000238261">
    <property type="component" value="Unassembled WGS sequence"/>
</dbReference>
<comment type="caution">
    <text evidence="9">The sequence shown here is derived from an EMBL/GenBank/DDBJ whole genome shotgun (WGS) entry which is preliminary data.</text>
</comment>
<dbReference type="SUPFAM" id="SSF56954">
    <property type="entry name" value="Outer membrane efflux proteins (OEP)"/>
    <property type="match status" value="1"/>
</dbReference>
<evidence type="ECO:0000256" key="8">
    <source>
        <dbReference type="SAM" id="SignalP"/>
    </source>
</evidence>
<dbReference type="RefSeq" id="WP_104558861.1">
    <property type="nucleotide sequence ID" value="NZ_CP043476.1"/>
</dbReference>
<keyword evidence="8" id="KW-0732">Signal</keyword>
<protein>
    <recommendedName>
        <fullName evidence="11">TolC family protein</fullName>
    </recommendedName>
</protein>
<keyword evidence="5" id="KW-0812">Transmembrane</keyword>
<evidence type="ECO:0000313" key="10">
    <source>
        <dbReference type="Proteomes" id="UP000238261"/>
    </source>
</evidence>
<name>A0A2S7ERR6_9XANT</name>
<dbReference type="EMBL" id="MDEG01000022">
    <property type="protein sequence ID" value="PPU95793.1"/>
    <property type="molecule type" value="Genomic_DNA"/>
</dbReference>
<keyword evidence="3" id="KW-0813">Transport</keyword>
<comment type="subcellular location">
    <subcellularLocation>
        <location evidence="1">Cell outer membrane</location>
    </subcellularLocation>
</comment>
<organism evidence="9 10">
    <name type="scientific">Xanthomonas hyacinthi</name>
    <dbReference type="NCBI Taxonomy" id="56455"/>
    <lineage>
        <taxon>Bacteria</taxon>
        <taxon>Pseudomonadati</taxon>
        <taxon>Pseudomonadota</taxon>
        <taxon>Gammaproteobacteria</taxon>
        <taxon>Lysobacterales</taxon>
        <taxon>Lysobacteraceae</taxon>
        <taxon>Xanthomonas</taxon>
    </lineage>
</organism>
<evidence type="ECO:0008006" key="11">
    <source>
        <dbReference type="Google" id="ProtNLM"/>
    </source>
</evidence>